<accession>A0A1M5QGI6</accession>
<gene>
    <name evidence="2" type="ORF">SAMN05216361_3885</name>
</gene>
<keyword evidence="1" id="KW-1133">Transmembrane helix</keyword>
<evidence type="ECO:0000256" key="1">
    <source>
        <dbReference type="SAM" id="Phobius"/>
    </source>
</evidence>
<dbReference type="EMBL" id="FQWD01000006">
    <property type="protein sequence ID" value="SHH12961.1"/>
    <property type="molecule type" value="Genomic_DNA"/>
</dbReference>
<dbReference type="Proteomes" id="UP000184520">
    <property type="component" value="Unassembled WGS sequence"/>
</dbReference>
<reference evidence="3" key="1">
    <citation type="submission" date="2016-11" db="EMBL/GenBank/DDBJ databases">
        <authorList>
            <person name="Varghese N."/>
            <person name="Submissions S."/>
        </authorList>
    </citation>
    <scope>NUCLEOTIDE SEQUENCE [LARGE SCALE GENOMIC DNA]</scope>
    <source>
        <strain evidence="3">CGMCC 1.8995</strain>
    </source>
</reference>
<keyword evidence="1" id="KW-0472">Membrane</keyword>
<feature type="transmembrane region" description="Helical" evidence="1">
    <location>
        <begin position="51"/>
        <end position="75"/>
    </location>
</feature>
<dbReference type="AlphaFoldDB" id="A0A1M5QGI6"/>
<organism evidence="2 3">
    <name type="scientific">Marisediminitalea aggregata</name>
    <dbReference type="NCBI Taxonomy" id="634436"/>
    <lineage>
        <taxon>Bacteria</taxon>
        <taxon>Pseudomonadati</taxon>
        <taxon>Pseudomonadota</taxon>
        <taxon>Gammaproteobacteria</taxon>
        <taxon>Alteromonadales</taxon>
        <taxon>Alteromonadaceae</taxon>
        <taxon>Marisediminitalea</taxon>
    </lineage>
</organism>
<feature type="transmembrane region" description="Helical" evidence="1">
    <location>
        <begin position="21"/>
        <end position="45"/>
    </location>
</feature>
<keyword evidence="1" id="KW-0812">Transmembrane</keyword>
<proteinExistence type="predicted"/>
<dbReference type="RefSeq" id="WP_073324806.1">
    <property type="nucleotide sequence ID" value="NZ_FQWD01000006.1"/>
</dbReference>
<evidence type="ECO:0000313" key="3">
    <source>
        <dbReference type="Proteomes" id="UP000184520"/>
    </source>
</evidence>
<evidence type="ECO:0000313" key="2">
    <source>
        <dbReference type="EMBL" id="SHH12961.1"/>
    </source>
</evidence>
<sequence>MTARLKQQNRVQLSFPSIVKLFAIYGLALDLFYLAMLGVFALAGIEGLSLSQIAVAMVLSPFVLILLAVFGYPFFALLNQWRGGLVLTIVSRKIHSNPDVRDDDSLK</sequence>
<keyword evidence="3" id="KW-1185">Reference proteome</keyword>
<protein>
    <submittedName>
        <fullName evidence="2">Uncharacterized protein</fullName>
    </submittedName>
</protein>
<dbReference type="STRING" id="634436.SAMN05216361_3885"/>
<name>A0A1M5QGI6_9ALTE</name>
<dbReference type="OrthoDB" id="6388739at2"/>